<keyword evidence="11" id="KW-0966">Cell projection</keyword>
<keyword evidence="10" id="KW-0997">Cell inner membrane</keyword>
<keyword evidence="7 10" id="KW-0283">Flagellar rotation</keyword>
<protein>
    <recommendedName>
        <fullName evidence="10">Flagellar protein FliL</fullName>
    </recommendedName>
</protein>
<gene>
    <name evidence="11" type="ordered locus">B488_02060</name>
</gene>
<evidence type="ECO:0000313" key="12">
    <source>
        <dbReference type="Proteomes" id="UP000010799"/>
    </source>
</evidence>
<evidence type="ECO:0000256" key="7">
    <source>
        <dbReference type="ARBA" id="ARBA00022779"/>
    </source>
</evidence>
<keyword evidence="4" id="KW-1003">Cell membrane</keyword>
<dbReference type="EMBL" id="CP003789">
    <property type="protein sequence ID" value="AGA64199.1"/>
    <property type="molecule type" value="Genomic_DNA"/>
</dbReference>
<dbReference type="GO" id="GO:0005886">
    <property type="term" value="C:plasma membrane"/>
    <property type="evidence" value="ECO:0007669"/>
    <property type="project" value="UniProtKB-SubCell"/>
</dbReference>
<keyword evidence="6 10" id="KW-0812">Transmembrane</keyword>
<keyword evidence="12" id="KW-1185">Reference proteome</keyword>
<comment type="similarity">
    <text evidence="3 10">Belongs to the FliL family.</text>
</comment>
<evidence type="ECO:0000256" key="5">
    <source>
        <dbReference type="ARBA" id="ARBA00022500"/>
    </source>
</evidence>
<dbReference type="KEGG" id="lcc:B488_02060"/>
<dbReference type="InterPro" id="IPR005503">
    <property type="entry name" value="FliL"/>
</dbReference>
<evidence type="ECO:0000256" key="8">
    <source>
        <dbReference type="ARBA" id="ARBA00022989"/>
    </source>
</evidence>
<evidence type="ECO:0000256" key="1">
    <source>
        <dbReference type="ARBA" id="ARBA00002254"/>
    </source>
</evidence>
<keyword evidence="9 10" id="KW-0472">Membrane</keyword>
<sequence length="170" mass="19248">MSQEIENPVSTKKVIMLKVVILTVIGSVCGWVGGSAMLFFLSPQGIKEIKFLVSLFKSSVFEYPNEEKKTFPVTINANNIVQLAPIISNLADSKKNFIRLDIVLIFKDKPDLSLIENLHQDIMAYIRTVSVQDLEVTRGLQYLRDDIEERVNLRSKGGVSKVIFRTFIIE</sequence>
<evidence type="ECO:0000256" key="9">
    <source>
        <dbReference type="ARBA" id="ARBA00023136"/>
    </source>
</evidence>
<evidence type="ECO:0000256" key="10">
    <source>
        <dbReference type="RuleBase" id="RU364125"/>
    </source>
</evidence>
<comment type="subcellular location">
    <subcellularLocation>
        <location evidence="10">Cell inner membrane</location>
    </subcellularLocation>
    <subcellularLocation>
        <location evidence="2">Cell membrane</location>
        <topology evidence="2">Single-pass membrane protein</topology>
    </subcellularLocation>
</comment>
<dbReference type="GO" id="GO:0006935">
    <property type="term" value="P:chemotaxis"/>
    <property type="evidence" value="ECO:0007669"/>
    <property type="project" value="UniProtKB-KW"/>
</dbReference>
<evidence type="ECO:0000256" key="3">
    <source>
        <dbReference type="ARBA" id="ARBA00008281"/>
    </source>
</evidence>
<dbReference type="PATRIC" id="fig|1215343.11.peg.215"/>
<keyword evidence="11" id="KW-0969">Cilium</keyword>
<dbReference type="Pfam" id="PF03748">
    <property type="entry name" value="FliL"/>
    <property type="match status" value="1"/>
</dbReference>
<evidence type="ECO:0000256" key="2">
    <source>
        <dbReference type="ARBA" id="ARBA00004162"/>
    </source>
</evidence>
<name>L0ERS4_LIBCB</name>
<dbReference type="GO" id="GO:0009425">
    <property type="term" value="C:bacterial-type flagellum basal body"/>
    <property type="evidence" value="ECO:0007669"/>
    <property type="project" value="InterPro"/>
</dbReference>
<evidence type="ECO:0000256" key="4">
    <source>
        <dbReference type="ARBA" id="ARBA00022475"/>
    </source>
</evidence>
<evidence type="ECO:0000256" key="6">
    <source>
        <dbReference type="ARBA" id="ARBA00022692"/>
    </source>
</evidence>
<keyword evidence="8 10" id="KW-1133">Transmembrane helix</keyword>
<dbReference type="HOGENOM" id="CLU_125894_0_0_5"/>
<keyword evidence="11" id="KW-0282">Flagellum</keyword>
<keyword evidence="5 10" id="KW-0145">Chemotaxis</keyword>
<feature type="transmembrane region" description="Helical" evidence="10">
    <location>
        <begin position="20"/>
        <end position="41"/>
    </location>
</feature>
<dbReference type="eggNOG" id="COG1580">
    <property type="taxonomic scope" value="Bacteria"/>
</dbReference>
<organism evidence="11 12">
    <name type="scientific">Liberibacter crescens (strain BT-1)</name>
    <dbReference type="NCBI Taxonomy" id="1215343"/>
    <lineage>
        <taxon>Bacteria</taxon>
        <taxon>Pseudomonadati</taxon>
        <taxon>Pseudomonadota</taxon>
        <taxon>Alphaproteobacteria</taxon>
        <taxon>Hyphomicrobiales</taxon>
        <taxon>Rhizobiaceae</taxon>
        <taxon>Liberibacter</taxon>
    </lineage>
</organism>
<dbReference type="GO" id="GO:0071973">
    <property type="term" value="P:bacterial-type flagellum-dependent cell motility"/>
    <property type="evidence" value="ECO:0007669"/>
    <property type="project" value="InterPro"/>
</dbReference>
<comment type="function">
    <text evidence="1 10">Controls the rotational direction of flagella during chemotaxis.</text>
</comment>
<dbReference type="AlphaFoldDB" id="L0ERS4"/>
<evidence type="ECO:0000313" key="11">
    <source>
        <dbReference type="EMBL" id="AGA64199.1"/>
    </source>
</evidence>
<dbReference type="RefSeq" id="WP_015272626.1">
    <property type="nucleotide sequence ID" value="NC_019907.1"/>
</dbReference>
<proteinExistence type="inferred from homology"/>
<accession>L0ERS4</accession>
<dbReference type="STRING" id="1215343.B488_02060"/>
<dbReference type="Proteomes" id="UP000010799">
    <property type="component" value="Chromosome"/>
</dbReference>
<reference evidence="11 12" key="1">
    <citation type="journal article" date="2012" name="Stand. Genomic Sci.">
        <title>Complete genome sequence of Liberibacter crescens BT-1.</title>
        <authorList>
            <person name="Leonard M.T."/>
            <person name="Fagen J.R."/>
            <person name="Davis-Richardson A.G."/>
            <person name="Davis M.J."/>
            <person name="Triplett E.W."/>
        </authorList>
    </citation>
    <scope>NUCLEOTIDE SEQUENCE [LARGE SCALE GENOMIC DNA]</scope>
    <source>
        <strain evidence="11 12">BT-1</strain>
    </source>
</reference>